<gene>
    <name evidence="2" type="ORF">PC110_g18535</name>
</gene>
<keyword evidence="3" id="KW-1185">Reference proteome</keyword>
<dbReference type="Proteomes" id="UP000251314">
    <property type="component" value="Unassembled WGS sequence"/>
</dbReference>
<feature type="compositionally biased region" description="Polar residues" evidence="1">
    <location>
        <begin position="1"/>
        <end position="11"/>
    </location>
</feature>
<feature type="compositionally biased region" description="Low complexity" evidence="1">
    <location>
        <begin position="12"/>
        <end position="32"/>
    </location>
</feature>
<sequence length="109" mass="11765">MSSLAKTSAQEPASADAATSVPTSAVTTTSTTGNGKQIDLADDDDKWAHAQVAYEMLKNKIAAASVLDTLNQTELRSRTRQGDPPEVLLSDVVQRMRAEYILQAQDEEK</sequence>
<evidence type="ECO:0000256" key="1">
    <source>
        <dbReference type="SAM" id="MobiDB-lite"/>
    </source>
</evidence>
<organism evidence="2 3">
    <name type="scientific">Phytophthora cactorum</name>
    <dbReference type="NCBI Taxonomy" id="29920"/>
    <lineage>
        <taxon>Eukaryota</taxon>
        <taxon>Sar</taxon>
        <taxon>Stramenopiles</taxon>
        <taxon>Oomycota</taxon>
        <taxon>Peronosporomycetes</taxon>
        <taxon>Peronosporales</taxon>
        <taxon>Peronosporaceae</taxon>
        <taxon>Phytophthora</taxon>
    </lineage>
</organism>
<comment type="caution">
    <text evidence="2">The sequence shown here is derived from an EMBL/GenBank/DDBJ whole genome shotgun (WGS) entry which is preliminary data.</text>
</comment>
<feature type="region of interest" description="Disordered" evidence="1">
    <location>
        <begin position="1"/>
        <end position="40"/>
    </location>
</feature>
<accession>A0A329RK61</accession>
<reference evidence="2 3" key="1">
    <citation type="submission" date="2018-01" db="EMBL/GenBank/DDBJ databases">
        <title>Draft genome of the strawberry crown rot pathogen Phytophthora cactorum.</title>
        <authorList>
            <person name="Armitage A.D."/>
            <person name="Lysoe E."/>
            <person name="Nellist C.F."/>
            <person name="Harrison R.J."/>
            <person name="Brurberg M.B."/>
        </authorList>
    </citation>
    <scope>NUCLEOTIDE SEQUENCE [LARGE SCALE GENOMIC DNA]</scope>
    <source>
        <strain evidence="2 3">10300</strain>
    </source>
</reference>
<dbReference type="OrthoDB" id="10407011at2759"/>
<dbReference type="EMBL" id="MJFZ01000800">
    <property type="protein sequence ID" value="RAW25047.1"/>
    <property type="molecule type" value="Genomic_DNA"/>
</dbReference>
<protein>
    <submittedName>
        <fullName evidence="2">Uncharacterized protein</fullName>
    </submittedName>
</protein>
<dbReference type="VEuPathDB" id="FungiDB:PC110_g18535"/>
<name>A0A329RK61_9STRA</name>
<evidence type="ECO:0000313" key="3">
    <source>
        <dbReference type="Proteomes" id="UP000251314"/>
    </source>
</evidence>
<evidence type="ECO:0000313" key="2">
    <source>
        <dbReference type="EMBL" id="RAW25047.1"/>
    </source>
</evidence>
<proteinExistence type="predicted"/>
<dbReference type="AlphaFoldDB" id="A0A329RK61"/>